<dbReference type="AlphaFoldDB" id="A0A3B0TKI8"/>
<protein>
    <submittedName>
        <fullName evidence="1">Uncharacterized protein</fullName>
    </submittedName>
</protein>
<dbReference type="PROSITE" id="PS51257">
    <property type="entry name" value="PROKAR_LIPOPROTEIN"/>
    <property type="match status" value="1"/>
</dbReference>
<gene>
    <name evidence="1" type="ORF">MNBD_BACTEROID01-263</name>
</gene>
<evidence type="ECO:0000313" key="1">
    <source>
        <dbReference type="EMBL" id="VAW16673.1"/>
    </source>
</evidence>
<sequence>MKTIKYFAGLLLLSVTLTFFSCEDVVVVGQNDSDILFQFEYVNHAWGENHRGFFVVPNGDILSYNLPEGWIFPVGDSISASALQNNLLLATDTIGHVDAVTLNQMAGYVGEVFAGKLTEPKNLMADAGSEGYFVYRWDQDSNVYKRATLLIRGDFYQENNSPGAKIIAGWLIGLNDGGMFNEEK</sequence>
<proteinExistence type="predicted"/>
<reference evidence="1" key="1">
    <citation type="submission" date="2018-06" db="EMBL/GenBank/DDBJ databases">
        <authorList>
            <person name="Zhirakovskaya E."/>
        </authorList>
    </citation>
    <scope>NUCLEOTIDE SEQUENCE</scope>
</reference>
<name>A0A3B0TKI8_9ZZZZ</name>
<accession>A0A3B0TKI8</accession>
<organism evidence="1">
    <name type="scientific">hydrothermal vent metagenome</name>
    <dbReference type="NCBI Taxonomy" id="652676"/>
    <lineage>
        <taxon>unclassified sequences</taxon>
        <taxon>metagenomes</taxon>
        <taxon>ecological metagenomes</taxon>
    </lineage>
</organism>
<dbReference type="EMBL" id="UOEP01000065">
    <property type="protein sequence ID" value="VAW16673.1"/>
    <property type="molecule type" value="Genomic_DNA"/>
</dbReference>